<dbReference type="Proteomes" id="UP000248724">
    <property type="component" value="Unassembled WGS sequence"/>
</dbReference>
<dbReference type="PANTHER" id="PTHR48100:SF1">
    <property type="entry name" value="HISTIDINE PHOSPHATASE FAMILY PROTEIN-RELATED"/>
    <property type="match status" value="1"/>
</dbReference>
<evidence type="ECO:0000313" key="3">
    <source>
        <dbReference type="EMBL" id="PZR80531.1"/>
    </source>
</evidence>
<feature type="binding site" evidence="1">
    <location>
        <position position="75"/>
    </location>
    <ligand>
        <name>substrate</name>
    </ligand>
</feature>
<accession>A0A934N3C7</accession>
<protein>
    <submittedName>
        <fullName evidence="2">Histidine phosphatase family protein</fullName>
    </submittedName>
</protein>
<reference evidence="3" key="2">
    <citation type="submission" date="2018-05" db="EMBL/GenBank/DDBJ databases">
        <authorList>
            <person name="Ferrari B."/>
        </authorList>
    </citation>
    <scope>NUCLEOTIDE SEQUENCE</scope>
    <source>
        <strain evidence="3">RRmetagenome_bin12</strain>
    </source>
</reference>
<dbReference type="Pfam" id="PF00300">
    <property type="entry name" value="His_Phos_1"/>
    <property type="match status" value="1"/>
</dbReference>
<comment type="caution">
    <text evidence="3">The sequence shown here is derived from an EMBL/GenBank/DDBJ whole genome shotgun (WGS) entry which is preliminary data.</text>
</comment>
<dbReference type="SUPFAM" id="SSF53254">
    <property type="entry name" value="Phosphoglycerate mutase-like"/>
    <property type="match status" value="1"/>
</dbReference>
<dbReference type="InterPro" id="IPR050275">
    <property type="entry name" value="PGM_Phosphatase"/>
</dbReference>
<reference evidence="3 4" key="1">
    <citation type="journal article" date="2017" name="Nature">
        <title>Atmospheric trace gases support primary production in Antarctic desert surface soil.</title>
        <authorList>
            <person name="Ji M."/>
            <person name="Greening C."/>
            <person name="Vanwonterghem I."/>
            <person name="Carere C.R."/>
            <person name="Bay S.K."/>
            <person name="Steen J.A."/>
            <person name="Montgomery K."/>
            <person name="Lines T."/>
            <person name="Beardall J."/>
            <person name="van Dorst J."/>
            <person name="Snape I."/>
            <person name="Stott M.B."/>
            <person name="Hugenholtz P."/>
            <person name="Ferrari B.C."/>
        </authorList>
    </citation>
    <scope>NUCLEOTIDE SEQUENCE [LARGE SCALE GENOMIC DNA]</scope>
    <source>
        <strain evidence="3">RRmetagenome_bin12</strain>
    </source>
</reference>
<accession>A0A2W6ARU7</accession>
<dbReference type="GO" id="GO:0005737">
    <property type="term" value="C:cytoplasm"/>
    <property type="evidence" value="ECO:0007669"/>
    <property type="project" value="TreeGrafter"/>
</dbReference>
<dbReference type="InterPro" id="IPR029033">
    <property type="entry name" value="His_PPase_superfam"/>
</dbReference>
<dbReference type="Gene3D" id="3.40.50.1240">
    <property type="entry name" value="Phosphoglycerate mutase-like"/>
    <property type="match status" value="1"/>
</dbReference>
<reference evidence="2 5" key="3">
    <citation type="submission" date="2020-10" db="EMBL/GenBank/DDBJ databases">
        <title>Ca. Dormibacterota MAGs.</title>
        <authorList>
            <person name="Montgomery K."/>
        </authorList>
    </citation>
    <scope>NUCLEOTIDE SEQUENCE [LARGE SCALE GENOMIC DNA]</scope>
    <source>
        <strain evidence="2">SC8812_S17_18</strain>
    </source>
</reference>
<dbReference type="GO" id="GO:0016791">
    <property type="term" value="F:phosphatase activity"/>
    <property type="evidence" value="ECO:0007669"/>
    <property type="project" value="TreeGrafter"/>
</dbReference>
<dbReference type="RefSeq" id="WP_337310787.1">
    <property type="nucleotide sequence ID" value="NZ_JAEKNS010000072.1"/>
</dbReference>
<dbReference type="EMBL" id="JAEKNS010000072">
    <property type="protein sequence ID" value="MBJ7594516.1"/>
    <property type="molecule type" value="Genomic_DNA"/>
</dbReference>
<organism evidence="3 4">
    <name type="scientific">Candidatus Aeolococcus gillhamiae</name>
    <dbReference type="NCBI Taxonomy" id="3127015"/>
    <lineage>
        <taxon>Bacteria</taxon>
        <taxon>Bacillati</taxon>
        <taxon>Candidatus Dormiibacterota</taxon>
        <taxon>Candidatus Dormibacteria</taxon>
        <taxon>Candidatus Aeolococcales</taxon>
        <taxon>Candidatus Aeolococcaceae</taxon>
        <taxon>Candidatus Aeolococcus</taxon>
    </lineage>
</organism>
<dbReference type="SMART" id="SM00855">
    <property type="entry name" value="PGAM"/>
    <property type="match status" value="1"/>
</dbReference>
<dbReference type="AlphaFoldDB" id="A0A2W6ARU7"/>
<proteinExistence type="predicted"/>
<dbReference type="CDD" id="cd07067">
    <property type="entry name" value="HP_PGM_like"/>
    <property type="match status" value="1"/>
</dbReference>
<feature type="binding site" evidence="1">
    <location>
        <begin position="25"/>
        <end position="32"/>
    </location>
    <ligand>
        <name>substrate</name>
    </ligand>
</feature>
<gene>
    <name evidence="3" type="ORF">DLM65_07770</name>
    <name evidence="2" type="ORF">JF886_06570</name>
</gene>
<dbReference type="EMBL" id="QHBU01000149">
    <property type="protein sequence ID" value="PZR80531.1"/>
    <property type="molecule type" value="Genomic_DNA"/>
</dbReference>
<evidence type="ECO:0000313" key="5">
    <source>
        <dbReference type="Proteomes" id="UP000606991"/>
    </source>
</evidence>
<name>A0A2W6ARU7_9BACT</name>
<sequence>MTNLEYVRSPRMNAVEGPCRVFLVRHGTTRMNVENRYRGRADVPLDAQGYQEAVDAARTLSPAGLSAVYTGPLRRTIATAQIIADEAGVPDIRILQGLINLDYGIWQGLTAKEAAAHDPRAFELYKTNPLRCVCPDGERIADAQERMLAAVELIGSRHQGETVTAVSHAVMIRLLIAKLEGAAGEGWRVPVNRGGVIEFHVADGNVELITAVGEGSDEEEAIASPAPRVANGG</sequence>
<evidence type="ECO:0000313" key="4">
    <source>
        <dbReference type="Proteomes" id="UP000248724"/>
    </source>
</evidence>
<evidence type="ECO:0000256" key="1">
    <source>
        <dbReference type="PIRSR" id="PIRSR613078-2"/>
    </source>
</evidence>
<evidence type="ECO:0000313" key="2">
    <source>
        <dbReference type="EMBL" id="MBJ7594516.1"/>
    </source>
</evidence>
<dbReference type="PANTHER" id="PTHR48100">
    <property type="entry name" value="BROAD-SPECIFICITY PHOSPHATASE YOR283W-RELATED"/>
    <property type="match status" value="1"/>
</dbReference>
<dbReference type="Proteomes" id="UP000606991">
    <property type="component" value="Unassembled WGS sequence"/>
</dbReference>
<dbReference type="InterPro" id="IPR013078">
    <property type="entry name" value="His_Pase_superF_clade-1"/>
</dbReference>